<reference evidence="3" key="1">
    <citation type="submission" date="2016-11" db="EMBL/GenBank/DDBJ databases">
        <authorList>
            <person name="Varghese N."/>
            <person name="Submissions S."/>
        </authorList>
    </citation>
    <scope>NUCLEOTIDE SEQUENCE [LARGE SCALE GENOMIC DNA]</scope>
    <source>
        <strain evidence="3">DSM 16057</strain>
    </source>
</reference>
<keyword evidence="3" id="KW-1185">Reference proteome</keyword>
<dbReference type="Proteomes" id="UP000184529">
    <property type="component" value="Unassembled WGS sequence"/>
</dbReference>
<name>A0A1M6KWE7_9FIRM</name>
<proteinExistence type="predicted"/>
<dbReference type="InterPro" id="IPR010181">
    <property type="entry name" value="CGCAxxGCC_motif"/>
</dbReference>
<organism evidence="2 3">
    <name type="scientific">Desulfofundulus thermosubterraneus DSM 16057</name>
    <dbReference type="NCBI Taxonomy" id="1121432"/>
    <lineage>
        <taxon>Bacteria</taxon>
        <taxon>Bacillati</taxon>
        <taxon>Bacillota</taxon>
        <taxon>Clostridia</taxon>
        <taxon>Eubacteriales</taxon>
        <taxon>Peptococcaceae</taxon>
        <taxon>Desulfofundulus</taxon>
    </lineage>
</organism>
<dbReference type="AlphaFoldDB" id="A0A1M6KWE7"/>
<sequence>MAEDLALEARNRAGNYFREGYNCAESIFLTFRELVVPEVERDLVRLATGFGGGLGHAGCLCGALTASTMVLGLLCGRTDHRQDRHRAYGLARDFHDRFEEKFGATCCRALNPHPFDTPEHLRQCLKITGNTARLLMEYLQEKNLI</sequence>
<evidence type="ECO:0000313" key="3">
    <source>
        <dbReference type="Proteomes" id="UP000184529"/>
    </source>
</evidence>
<dbReference type="OrthoDB" id="1624765at2"/>
<dbReference type="EMBL" id="FQZM01000045">
    <property type="protein sequence ID" value="SHJ63239.1"/>
    <property type="molecule type" value="Genomic_DNA"/>
</dbReference>
<dbReference type="RefSeq" id="WP_072870821.1">
    <property type="nucleotide sequence ID" value="NZ_FQZM01000045.1"/>
</dbReference>
<accession>A0A1M6KWE7</accession>
<dbReference type="InterPro" id="IPR036280">
    <property type="entry name" value="Multihaem_cyt_sf"/>
</dbReference>
<evidence type="ECO:0000256" key="1">
    <source>
        <dbReference type="SAM" id="Phobius"/>
    </source>
</evidence>
<evidence type="ECO:0000313" key="2">
    <source>
        <dbReference type="EMBL" id="SHJ63239.1"/>
    </source>
</evidence>
<keyword evidence="1" id="KW-0812">Transmembrane</keyword>
<dbReference type="Pfam" id="PF09719">
    <property type="entry name" value="C_GCAxxG_C_C"/>
    <property type="match status" value="1"/>
</dbReference>
<keyword evidence="1" id="KW-1133">Transmembrane helix</keyword>
<dbReference type="STRING" id="1121432.SAMN02745219_02990"/>
<protein>
    <submittedName>
        <fullName evidence="2">C_GCAxxG_C_C family probable redox protein</fullName>
    </submittedName>
</protein>
<keyword evidence="1" id="KW-0472">Membrane</keyword>
<gene>
    <name evidence="2" type="ORF">SAMN02745219_02990</name>
</gene>
<dbReference type="SUPFAM" id="SSF48695">
    <property type="entry name" value="Multiheme cytochromes"/>
    <property type="match status" value="1"/>
</dbReference>
<feature type="transmembrane region" description="Helical" evidence="1">
    <location>
        <begin position="54"/>
        <end position="76"/>
    </location>
</feature>
<dbReference type="NCBIfam" id="TIGR01909">
    <property type="entry name" value="C_GCAxxG_C_C"/>
    <property type="match status" value="1"/>
</dbReference>